<dbReference type="AlphaFoldDB" id="A0A084WKC6"/>
<dbReference type="VEuPathDB" id="VectorBase:ASIC018706"/>
<dbReference type="EnsemblMetazoa" id="ASIC018706-RA">
    <property type="protein sequence ID" value="ASIC018706-PA"/>
    <property type="gene ID" value="ASIC018706"/>
</dbReference>
<feature type="region of interest" description="Disordered" evidence="1">
    <location>
        <begin position="1"/>
        <end position="88"/>
    </location>
</feature>
<organism evidence="2">
    <name type="scientific">Anopheles sinensis</name>
    <name type="common">Mosquito</name>
    <dbReference type="NCBI Taxonomy" id="74873"/>
    <lineage>
        <taxon>Eukaryota</taxon>
        <taxon>Metazoa</taxon>
        <taxon>Ecdysozoa</taxon>
        <taxon>Arthropoda</taxon>
        <taxon>Hexapoda</taxon>
        <taxon>Insecta</taxon>
        <taxon>Pterygota</taxon>
        <taxon>Neoptera</taxon>
        <taxon>Endopterygota</taxon>
        <taxon>Diptera</taxon>
        <taxon>Nematocera</taxon>
        <taxon>Culicoidea</taxon>
        <taxon>Culicidae</taxon>
        <taxon>Anophelinae</taxon>
        <taxon>Anopheles</taxon>
    </lineage>
</organism>
<reference evidence="3" key="2">
    <citation type="submission" date="2020-05" db="UniProtKB">
        <authorList>
            <consortium name="EnsemblMetazoa"/>
        </authorList>
    </citation>
    <scope>IDENTIFICATION</scope>
</reference>
<accession>A0A084WKC6</accession>
<evidence type="ECO:0000313" key="3">
    <source>
        <dbReference type="EnsemblMetazoa" id="ASIC018706-PA"/>
    </source>
</evidence>
<keyword evidence="4" id="KW-1185">Reference proteome</keyword>
<evidence type="ECO:0000313" key="4">
    <source>
        <dbReference type="Proteomes" id="UP000030765"/>
    </source>
</evidence>
<evidence type="ECO:0000256" key="1">
    <source>
        <dbReference type="SAM" id="MobiDB-lite"/>
    </source>
</evidence>
<feature type="compositionally biased region" description="Basic and acidic residues" evidence="1">
    <location>
        <begin position="63"/>
        <end position="73"/>
    </location>
</feature>
<evidence type="ECO:0000313" key="2">
    <source>
        <dbReference type="EMBL" id="KFB50670.1"/>
    </source>
</evidence>
<dbReference type="EMBL" id="KE525349">
    <property type="protein sequence ID" value="KFB50670.1"/>
    <property type="molecule type" value="Genomic_DNA"/>
</dbReference>
<dbReference type="EMBL" id="ATLV01024108">
    <property type="status" value="NOT_ANNOTATED_CDS"/>
    <property type="molecule type" value="Genomic_DNA"/>
</dbReference>
<sequence length="88" mass="9720">MPHYATDARNANKVRAQTASTGSKKSFESEREKEVGGGGRKNINTHLLVIITSATNGGRPRRRSEESEPRNKGPSDWFGHAARRFPCP</sequence>
<dbReference type="Proteomes" id="UP000030765">
    <property type="component" value="Unassembled WGS sequence"/>
</dbReference>
<proteinExistence type="predicted"/>
<gene>
    <name evidence="2" type="ORF">ZHAS_00018706</name>
</gene>
<reference evidence="2 4" key="1">
    <citation type="journal article" date="2014" name="BMC Genomics">
        <title>Genome sequence of Anopheles sinensis provides insight into genetics basis of mosquito competence for malaria parasites.</title>
        <authorList>
            <person name="Zhou D."/>
            <person name="Zhang D."/>
            <person name="Ding G."/>
            <person name="Shi L."/>
            <person name="Hou Q."/>
            <person name="Ye Y."/>
            <person name="Xu Y."/>
            <person name="Zhou H."/>
            <person name="Xiong C."/>
            <person name="Li S."/>
            <person name="Yu J."/>
            <person name="Hong S."/>
            <person name="Yu X."/>
            <person name="Zou P."/>
            <person name="Chen C."/>
            <person name="Chang X."/>
            <person name="Wang W."/>
            <person name="Lv Y."/>
            <person name="Sun Y."/>
            <person name="Ma L."/>
            <person name="Shen B."/>
            <person name="Zhu C."/>
        </authorList>
    </citation>
    <scope>NUCLEOTIDE SEQUENCE [LARGE SCALE GENOMIC DNA]</scope>
</reference>
<feature type="compositionally biased region" description="Basic and acidic residues" evidence="1">
    <location>
        <begin position="25"/>
        <end position="35"/>
    </location>
</feature>
<name>A0A084WKC6_ANOSI</name>
<protein>
    <submittedName>
        <fullName evidence="2 3">MCG141058</fullName>
    </submittedName>
</protein>